<dbReference type="eggNOG" id="ENOG502Z83C">
    <property type="taxonomic scope" value="Bacteria"/>
</dbReference>
<keyword evidence="2" id="KW-1185">Reference proteome</keyword>
<evidence type="ECO:0000313" key="2">
    <source>
        <dbReference type="Proteomes" id="UP000007093"/>
    </source>
</evidence>
<dbReference type="InterPro" id="IPR048813">
    <property type="entry name" value="GP7-like"/>
</dbReference>
<dbReference type="Proteomes" id="UP000007093">
    <property type="component" value="Chromosome"/>
</dbReference>
<dbReference type="NCBIfam" id="NF045672">
    <property type="entry name" value="MCP_gp7_epsi_15"/>
    <property type="match status" value="1"/>
</dbReference>
<organism evidence="1 2">
    <name type="scientific">Acidaminococcus intestini (strain RyC-MR95)</name>
    <dbReference type="NCBI Taxonomy" id="568816"/>
    <lineage>
        <taxon>Bacteria</taxon>
        <taxon>Bacillati</taxon>
        <taxon>Bacillota</taxon>
        <taxon>Negativicutes</taxon>
        <taxon>Acidaminococcales</taxon>
        <taxon>Acidaminococcaceae</taxon>
        <taxon>Acidaminococcus</taxon>
    </lineage>
</organism>
<name>G4Q3X6_ACIIR</name>
<accession>G4Q3X6</accession>
<sequence length="335" mass="36870">MATGLYTLLDLSKRLTGDGTQFAPIIEVLAQSNPILEDATFIEGDLPIGNKTTVRTSLPTPSIRRLNRGTAATKSSARQIIDVCMNLEDRSCIDVEALKGKPNVQEFRKQEDDAHIEGMGQFVAKVLMYGDLANPEYAETFNGIFARYKEFSTVRGEPGAQMINAAAKAASGNKYCSAVFVDWGPRKVNGIYPKNTAAGVNMQDLGEGDAYDANGNAFRAVQTLFNWKVGLAVENYRSIAMVRNIETATLPTLDSDARRLLLDKLIYAKNRLMNPKAPVLYVPDTLYSALETMLLDKNIVHVTRDDRQAERPIIRLSGIAVKKLDCMAEDEAGLK</sequence>
<dbReference type="KEGG" id="ain:Acin_1831"/>
<evidence type="ECO:0000313" key="1">
    <source>
        <dbReference type="EMBL" id="AEQ23042.1"/>
    </source>
</evidence>
<reference evidence="1 2" key="1">
    <citation type="journal article" date="2011" name="J. Bacteriol.">
        <title>Complete genome sequence of Acidaminococcus intestini RYC-MR95, a Gram-negative bacterium from the phylum Firmicutes.</title>
        <authorList>
            <person name="D'Auria G."/>
            <person name="Galan J.C."/>
            <person name="Rodriguez-Alcayna M."/>
            <person name="Moya A."/>
            <person name="Baquero F."/>
            <person name="Latorre A."/>
        </authorList>
    </citation>
    <scope>NUCLEOTIDE SEQUENCE [LARGE SCALE GENOMIC DNA]</scope>
    <source>
        <strain evidence="1 2">RyC-MR95</strain>
    </source>
</reference>
<protein>
    <submittedName>
        <fullName evidence="1">Uncharacterized protein</fullName>
    </submittedName>
</protein>
<dbReference type="STRING" id="568816.Acin_1831"/>
<gene>
    <name evidence="1" type="ordered locus">Acin_1831</name>
</gene>
<dbReference type="HOGENOM" id="CLU_841637_0_0_9"/>
<dbReference type="PATRIC" id="fig|568816.4.peg.1778"/>
<dbReference type="EMBL" id="CP003058">
    <property type="protein sequence ID" value="AEQ23042.1"/>
    <property type="molecule type" value="Genomic_DNA"/>
</dbReference>
<dbReference type="RefSeq" id="WP_014128841.1">
    <property type="nucleotide sequence ID" value="NC_016077.1"/>
</dbReference>
<dbReference type="Pfam" id="PF20911">
    <property type="entry name" value="GP7"/>
    <property type="match status" value="1"/>
</dbReference>
<proteinExistence type="predicted"/>
<dbReference type="InParanoid" id="G4Q3X6"/>
<dbReference type="AlphaFoldDB" id="G4Q3X6"/>